<feature type="region of interest" description="Disordered" evidence="1">
    <location>
        <begin position="88"/>
        <end position="109"/>
    </location>
</feature>
<evidence type="ECO:0000313" key="3">
    <source>
        <dbReference type="Proteomes" id="UP000278627"/>
    </source>
</evidence>
<dbReference type="WBParaSite" id="BPAG_0001154301-mRNA-1">
    <property type="protein sequence ID" value="BPAG_0001154301-mRNA-1"/>
    <property type="gene ID" value="BPAG_0001154301"/>
</dbReference>
<keyword evidence="3" id="KW-1185">Reference proteome</keyword>
<protein>
    <submittedName>
        <fullName evidence="4">CACTA en-spm transposon protein</fullName>
    </submittedName>
</protein>
<name>A0A0N4TS80_BRUPA</name>
<gene>
    <name evidence="2" type="ORF">BPAG_LOCUS11505</name>
</gene>
<feature type="compositionally biased region" description="Low complexity" evidence="1">
    <location>
        <begin position="88"/>
        <end position="100"/>
    </location>
</feature>
<reference evidence="4" key="1">
    <citation type="submission" date="2017-02" db="UniProtKB">
        <authorList>
            <consortium name="WormBaseParasite"/>
        </authorList>
    </citation>
    <scope>IDENTIFICATION</scope>
</reference>
<organism evidence="4">
    <name type="scientific">Brugia pahangi</name>
    <name type="common">Filarial nematode worm</name>
    <dbReference type="NCBI Taxonomy" id="6280"/>
    <lineage>
        <taxon>Eukaryota</taxon>
        <taxon>Metazoa</taxon>
        <taxon>Ecdysozoa</taxon>
        <taxon>Nematoda</taxon>
        <taxon>Chromadorea</taxon>
        <taxon>Rhabditida</taxon>
        <taxon>Spirurina</taxon>
        <taxon>Spiruromorpha</taxon>
        <taxon>Filarioidea</taxon>
        <taxon>Onchocercidae</taxon>
        <taxon>Brugia</taxon>
    </lineage>
</organism>
<reference evidence="2 3" key="2">
    <citation type="submission" date="2018-11" db="EMBL/GenBank/DDBJ databases">
        <authorList>
            <consortium name="Pathogen Informatics"/>
        </authorList>
    </citation>
    <scope>NUCLEOTIDE SEQUENCE [LARGE SCALE GENOMIC DNA]</scope>
</reference>
<dbReference type="Proteomes" id="UP000278627">
    <property type="component" value="Unassembled WGS sequence"/>
</dbReference>
<dbReference type="AlphaFoldDB" id="A0A0N4TS80"/>
<evidence type="ECO:0000256" key="1">
    <source>
        <dbReference type="SAM" id="MobiDB-lite"/>
    </source>
</evidence>
<proteinExistence type="predicted"/>
<accession>A0A0N4TS80</accession>
<sequence length="172" mass="19333">MAIRIPVPVMHMTLTAAIPKIFDPQNCFWNNSGRNRKEDVVIELEGCINIVTLRMTYGICSRQFETLKGWHISRTRKEDGRYSSLDEAAAACPSSPSSSSGKDMGVTEVERRERNRILGSTKKEDGVFFETSGVIDRLSRKDSTIYRGLALDAPKELFENQCDSKLIKASQI</sequence>
<evidence type="ECO:0000313" key="2">
    <source>
        <dbReference type="EMBL" id="VDN92691.1"/>
    </source>
</evidence>
<evidence type="ECO:0000313" key="4">
    <source>
        <dbReference type="WBParaSite" id="BPAG_0001154301-mRNA-1"/>
    </source>
</evidence>
<dbReference type="EMBL" id="UZAD01013234">
    <property type="protein sequence ID" value="VDN92691.1"/>
    <property type="molecule type" value="Genomic_DNA"/>
</dbReference>